<keyword evidence="5" id="KW-0460">Magnesium</keyword>
<dbReference type="InterPro" id="IPR005494">
    <property type="entry name" value="GSPS_pre-ATP-grasp-like_dom"/>
</dbReference>
<evidence type="ECO:0000259" key="6">
    <source>
        <dbReference type="Pfam" id="PF03738"/>
    </source>
</evidence>
<dbReference type="InterPro" id="IPR016185">
    <property type="entry name" value="PreATP-grasp_dom_sf"/>
</dbReference>
<dbReference type="HOGENOM" id="CLU_059175_0_0_10"/>
<dbReference type="GO" id="GO:0046872">
    <property type="term" value="F:metal ion binding"/>
    <property type="evidence" value="ECO:0007669"/>
    <property type="project" value="UniProtKB-KW"/>
</dbReference>
<dbReference type="SUPFAM" id="SSF52440">
    <property type="entry name" value="PreATP-grasp domain"/>
    <property type="match status" value="1"/>
</dbReference>
<dbReference type="eggNOG" id="COG0754">
    <property type="taxonomic scope" value="Bacteria"/>
</dbReference>
<evidence type="ECO:0000313" key="8">
    <source>
        <dbReference type="Proteomes" id="UP000011058"/>
    </source>
</evidence>
<evidence type="ECO:0000256" key="3">
    <source>
        <dbReference type="ARBA" id="ARBA00022741"/>
    </source>
</evidence>
<dbReference type="KEGG" id="fae:FAES_0254"/>
<reference evidence="7 8" key="1">
    <citation type="journal article" date="2012" name="J. Bacteriol.">
        <title>Genome Sequence of Fibrella aestuarina BUZ 2T, a Filamentous Marine Bacterium.</title>
        <authorList>
            <person name="Filippini M."/>
            <person name="Qi W."/>
            <person name="Blom J."/>
            <person name="Goesmann A."/>
            <person name="Smits T.H."/>
            <person name="Bagheri H.C."/>
        </authorList>
    </citation>
    <scope>NUCLEOTIDE SEQUENCE [LARGE SCALE GENOMIC DNA]</scope>
    <source>
        <strain evidence="8">BUZ 2T</strain>
    </source>
</reference>
<dbReference type="STRING" id="1166018.FAES_0254"/>
<sequence>MSRAPVKQRRVVGRINIILNQICYRLAPAPARLDHLELPFILRKIQPEATMISLRSLTQSPDAQLRQLGWEWMLGTDTLPYLTNEAVVVSASDADAYAQAANELFEMLVAAGQRVIDQDRFAELGIPANLVDLIRHSWDDDRNILLYGRFDLAGGDSGIKLIEFNADTATCLPETAVVQYAHLRANGLDDDQQFNGLFEALVSQFNELKSQNPDLTPTLLLSAMREAPEDDTNVALLGEAAREAGFEVAFAYIDEVEFSADEGIYRFEKGPDGRPQFTRYDFWFKLVPWEYIAEDEPELTALLTQIVKGRKAVVLNPAYSLLFQSKAILVILWELYPNHPLLLRTERKPLTGIPSVEKVLFGREGANIRLLDAGGQATETAEGDYGDYPKIYQQYIDFPSDAAGHRYQAGVFFAGEACALGFRRGGKILDNTAQFVGHVVVD</sequence>
<keyword evidence="2" id="KW-0479">Metal-binding</keyword>
<dbReference type="Gene3D" id="3.30.1490.330">
    <property type="match status" value="1"/>
</dbReference>
<evidence type="ECO:0000313" key="7">
    <source>
        <dbReference type="EMBL" id="CCG98268.1"/>
    </source>
</evidence>
<organism evidence="7 8">
    <name type="scientific">Fibrella aestuarina BUZ 2</name>
    <dbReference type="NCBI Taxonomy" id="1166018"/>
    <lineage>
        <taxon>Bacteria</taxon>
        <taxon>Pseudomonadati</taxon>
        <taxon>Bacteroidota</taxon>
        <taxon>Cytophagia</taxon>
        <taxon>Cytophagales</taxon>
        <taxon>Spirosomataceae</taxon>
        <taxon>Fibrella</taxon>
    </lineage>
</organism>
<feature type="domain" description="Glutathionylspermidine synthase pre-ATP-grasp-like" evidence="6">
    <location>
        <begin position="63"/>
        <end position="440"/>
    </location>
</feature>
<evidence type="ECO:0000256" key="2">
    <source>
        <dbReference type="ARBA" id="ARBA00022723"/>
    </source>
</evidence>
<dbReference type="Proteomes" id="UP000011058">
    <property type="component" value="Chromosome"/>
</dbReference>
<dbReference type="PATRIC" id="fig|1166018.3.peg.259"/>
<name>I0K2B5_9BACT</name>
<evidence type="ECO:0000256" key="5">
    <source>
        <dbReference type="ARBA" id="ARBA00022842"/>
    </source>
</evidence>
<dbReference type="GO" id="GO:0016874">
    <property type="term" value="F:ligase activity"/>
    <property type="evidence" value="ECO:0007669"/>
    <property type="project" value="UniProtKB-KW"/>
</dbReference>
<accession>I0K2B5</accession>
<evidence type="ECO:0000256" key="4">
    <source>
        <dbReference type="ARBA" id="ARBA00022840"/>
    </source>
</evidence>
<keyword evidence="8" id="KW-1185">Reference proteome</keyword>
<gene>
    <name evidence="7" type="ORF">FAES_0254</name>
</gene>
<protein>
    <submittedName>
        <fullName evidence="7">Glutathionylspermidine synthase</fullName>
    </submittedName>
</protein>
<evidence type="ECO:0000256" key="1">
    <source>
        <dbReference type="ARBA" id="ARBA00022598"/>
    </source>
</evidence>
<proteinExistence type="predicted"/>
<dbReference type="SUPFAM" id="SSF56059">
    <property type="entry name" value="Glutathione synthetase ATP-binding domain-like"/>
    <property type="match status" value="1"/>
</dbReference>
<dbReference type="EMBL" id="HE796683">
    <property type="protein sequence ID" value="CCG98268.1"/>
    <property type="molecule type" value="Genomic_DNA"/>
</dbReference>
<dbReference type="Pfam" id="PF03738">
    <property type="entry name" value="GSP_synth"/>
    <property type="match status" value="1"/>
</dbReference>
<dbReference type="GO" id="GO:0005524">
    <property type="term" value="F:ATP binding"/>
    <property type="evidence" value="ECO:0007669"/>
    <property type="project" value="UniProtKB-KW"/>
</dbReference>
<keyword evidence="3" id="KW-0547">Nucleotide-binding</keyword>
<keyword evidence="1" id="KW-0436">Ligase</keyword>
<dbReference type="AlphaFoldDB" id="I0K2B5"/>
<keyword evidence="4" id="KW-0067">ATP-binding</keyword>